<evidence type="ECO:0000313" key="2">
    <source>
        <dbReference type="Proteomes" id="UP000224460"/>
    </source>
</evidence>
<comment type="caution">
    <text evidence="1">The sequence shown here is derived from an EMBL/GenBank/DDBJ whole genome shotgun (WGS) entry which is preliminary data.</text>
</comment>
<accession>A0AC61DAQ2</accession>
<evidence type="ECO:0000313" key="1">
    <source>
        <dbReference type="EMBL" id="PHV70389.1"/>
    </source>
</evidence>
<organism evidence="1 2">
    <name type="scientific">Sporanaerobium hydrogeniformans</name>
    <dbReference type="NCBI Taxonomy" id="3072179"/>
    <lineage>
        <taxon>Bacteria</taxon>
        <taxon>Bacillati</taxon>
        <taxon>Bacillota</taxon>
        <taxon>Clostridia</taxon>
        <taxon>Lachnospirales</taxon>
        <taxon>Lachnospiraceae</taxon>
        <taxon>Sporanaerobium</taxon>
    </lineage>
</organism>
<gene>
    <name evidence="1" type="ORF">CS063_10950</name>
</gene>
<reference evidence="1" key="1">
    <citation type="submission" date="2017-10" db="EMBL/GenBank/DDBJ databases">
        <title>Genome sequence of cellulolytic Lachnospiraceae bacterium XHS1971 isolated from hotspring sediment.</title>
        <authorList>
            <person name="Vasudevan G."/>
            <person name="Joshi A.J."/>
            <person name="Hivarkar S."/>
            <person name="Lanjekar V.B."/>
            <person name="Dhakephalkar P.K."/>
            <person name="Dagar S."/>
        </authorList>
    </citation>
    <scope>NUCLEOTIDE SEQUENCE</scope>
    <source>
        <strain evidence="1">XHS1971</strain>
    </source>
</reference>
<keyword evidence="2" id="KW-1185">Reference proteome</keyword>
<proteinExistence type="predicted"/>
<dbReference type="EMBL" id="PEDL01000011">
    <property type="protein sequence ID" value="PHV70389.1"/>
    <property type="molecule type" value="Genomic_DNA"/>
</dbReference>
<name>A0AC61DAQ2_9FIRM</name>
<protein>
    <submittedName>
        <fullName evidence="1">Uncharacterized protein</fullName>
    </submittedName>
</protein>
<dbReference type="Proteomes" id="UP000224460">
    <property type="component" value="Unassembled WGS sequence"/>
</dbReference>
<sequence length="154" mass="17602">MENVNFSINLSKEEGQKDKYLLFYLGKGQYMLEIRYIKELIKLQPILSMPGEDSTMKGVINLRGQAIVIKDLHQKLRQEKIPLTHAGCIIIVQVEKKQMGFIADRAVEIIGVEEKNIESFLDSQRNESKEIIRGISIIKDKMSLIIDAKKLVEG</sequence>